<name>A0ABY4QPX0_9MYCO</name>
<proteinExistence type="predicted"/>
<dbReference type="Proteomes" id="UP001056610">
    <property type="component" value="Chromosome"/>
</dbReference>
<reference evidence="2" key="1">
    <citation type="submission" date="2022-05" db="EMBL/GenBank/DDBJ databases">
        <title>A methanotrophic Mycobacterium dominates a cave microbial ecosystem.</title>
        <authorList>
            <person name="Van Spanning R.J.M."/>
            <person name="Guan Q."/>
            <person name="Melkonian C."/>
            <person name="Gallant J."/>
            <person name="Polerecky L."/>
            <person name="Flot J.-F."/>
            <person name="Brandt B.W."/>
            <person name="Braster M."/>
            <person name="Iturbe Espinoza P."/>
            <person name="Aerts J."/>
            <person name="Meima-Franke M."/>
            <person name="Piersma S.R."/>
            <person name="Bunduc C."/>
            <person name="Ummels R."/>
            <person name="Pain A."/>
            <person name="Fleming E.J."/>
            <person name="van der Wel N."/>
            <person name="Gherman V.D."/>
            <person name="Sarbu S.M."/>
            <person name="Bodelier P.L.E."/>
            <person name="Bitter W."/>
        </authorList>
    </citation>
    <scope>NUCLEOTIDE SEQUENCE</scope>
    <source>
        <strain evidence="2">Sulfur Cave</strain>
    </source>
</reference>
<evidence type="ECO:0000313" key="3">
    <source>
        <dbReference type="Proteomes" id="UP001056610"/>
    </source>
</evidence>
<sequence>MRTVSAQTRSDAAITAFGVPSAAASTILARVTRRCSVRPARTRRRSPRRCGPVNVIRSAGGLMRLRYGGSASRWGFAIYLASKNGYQDSVLPTGHTAGSPEDALDTACGLYLGDPTAWTRPPTNLWARALRNRSTLPPACSSGPPHDHDGNLGTLR</sequence>
<evidence type="ECO:0000313" key="2">
    <source>
        <dbReference type="EMBL" id="UQX11829.1"/>
    </source>
</evidence>
<protein>
    <submittedName>
        <fullName evidence="2">Uncharacterized protein</fullName>
    </submittedName>
</protein>
<dbReference type="EMBL" id="CP097320">
    <property type="protein sequence ID" value="UQX11829.1"/>
    <property type="molecule type" value="Genomic_DNA"/>
</dbReference>
<evidence type="ECO:0000256" key="1">
    <source>
        <dbReference type="SAM" id="MobiDB-lite"/>
    </source>
</evidence>
<organism evidence="2 3">
    <name type="scientific">Candidatus Mycobacterium methanotrophicum</name>
    <dbReference type="NCBI Taxonomy" id="2943498"/>
    <lineage>
        <taxon>Bacteria</taxon>
        <taxon>Bacillati</taxon>
        <taxon>Actinomycetota</taxon>
        <taxon>Actinomycetes</taxon>
        <taxon>Mycobacteriales</taxon>
        <taxon>Mycobacteriaceae</taxon>
        <taxon>Mycobacterium</taxon>
    </lineage>
</organism>
<feature type="region of interest" description="Disordered" evidence="1">
    <location>
        <begin position="136"/>
        <end position="156"/>
    </location>
</feature>
<dbReference type="RefSeq" id="WP_249763140.1">
    <property type="nucleotide sequence ID" value="NZ_CAJUXY010000010.1"/>
</dbReference>
<gene>
    <name evidence="2" type="ORF">M5I08_05255</name>
</gene>
<keyword evidence="3" id="KW-1185">Reference proteome</keyword>
<accession>A0ABY4QPX0</accession>